<feature type="domain" description="AWS" evidence="11">
    <location>
        <begin position="491"/>
        <end position="538"/>
    </location>
</feature>
<feature type="region of interest" description="Disordered" evidence="8">
    <location>
        <begin position="1"/>
        <end position="26"/>
    </location>
</feature>
<feature type="compositionally biased region" description="Polar residues" evidence="8">
    <location>
        <begin position="833"/>
        <end position="847"/>
    </location>
</feature>
<feature type="domain" description="Post-SET" evidence="10">
    <location>
        <begin position="673"/>
        <end position="689"/>
    </location>
</feature>
<dbReference type="Proteomes" id="UP001320245">
    <property type="component" value="Unassembled WGS sequence"/>
</dbReference>
<keyword evidence="7" id="KW-0539">Nucleus</keyword>
<dbReference type="PROSITE" id="PS50868">
    <property type="entry name" value="POST_SET"/>
    <property type="match status" value="1"/>
</dbReference>
<feature type="compositionally biased region" description="Basic residues" evidence="8">
    <location>
        <begin position="880"/>
        <end position="890"/>
    </location>
</feature>
<evidence type="ECO:0000256" key="1">
    <source>
        <dbReference type="ARBA" id="ARBA00004123"/>
    </source>
</evidence>
<dbReference type="Pfam" id="PF17907">
    <property type="entry name" value="AWS"/>
    <property type="match status" value="1"/>
</dbReference>
<dbReference type="GO" id="GO:0032259">
    <property type="term" value="P:methylation"/>
    <property type="evidence" value="ECO:0007669"/>
    <property type="project" value="UniProtKB-KW"/>
</dbReference>
<dbReference type="PROSITE" id="PS50280">
    <property type="entry name" value="SET"/>
    <property type="match status" value="1"/>
</dbReference>
<feature type="compositionally biased region" description="Polar residues" evidence="8">
    <location>
        <begin position="53"/>
        <end position="69"/>
    </location>
</feature>
<feature type="region of interest" description="Disordered" evidence="8">
    <location>
        <begin position="47"/>
        <end position="69"/>
    </location>
</feature>
<dbReference type="AlphaFoldDB" id="A0AAN9YIG7"/>
<keyword evidence="3" id="KW-0158">Chromosome</keyword>
<comment type="caution">
    <text evidence="12">The sequence shown here is derived from an EMBL/GenBank/DDBJ whole genome shotgun (WGS) entry which is preliminary data.</text>
</comment>
<evidence type="ECO:0000259" key="9">
    <source>
        <dbReference type="PROSITE" id="PS50280"/>
    </source>
</evidence>
<feature type="compositionally biased region" description="Basic residues" evidence="8">
    <location>
        <begin position="897"/>
        <end position="916"/>
    </location>
</feature>
<feature type="region of interest" description="Disordered" evidence="8">
    <location>
        <begin position="880"/>
        <end position="916"/>
    </location>
</feature>
<dbReference type="InterPro" id="IPR003616">
    <property type="entry name" value="Post-SET_dom"/>
</dbReference>
<feature type="region of interest" description="Disordered" evidence="8">
    <location>
        <begin position="83"/>
        <end position="293"/>
    </location>
</feature>
<feature type="compositionally biased region" description="Low complexity" evidence="8">
    <location>
        <begin position="262"/>
        <end position="277"/>
    </location>
</feature>
<sequence>MAGLLAEESPAPAEEPSLSLSLPTPVPDLLPDAVEVELPALPSESGFRFSGLPTDTSSNNASFTSTPPTTVADAASIASETFKPDIAATLPDLDRTSSPTDHFEDAVEAFIDHVPQSRPEQQQTSQPSSPKDTDETDATPTPRRARPARARNSAPVYNLAKLSGTDIHGKRRSKGDIVRGKRQSRRTVSGDTVVANDNAGAESSMDSVVQPGIDALGANWPLADADTPQAARDEVKAKSTTGKKKEKARSGPAPAPRISTRSSGTTAAAEAPASKESSLGKRGRKAPETTRIPRELRRLQDTAEFAGLESRPVLHTIWSNGKYIDPNDLDENGEPINKKGKGQRAVSEAQSEVEAVVEAPKEETPPTVVTRQRRVKKWLDKGLYAGQPAVLDYTIGMSAAEKKKLAQLPELAPSGQVNKVLPLPMFAGLRLLINGRDFKLPFDVCNPLPPGQPKPDEWRKMTKSEAPFQSEFDRFVGDAGTYWRKTDHFKDYQSKCVCKPEDGCAEDCQNRIMLYECDETNCNVGKEHCQNRAFQKLTARTKQGGRFRVGVEVVKTADRGYGVRSNRCFEPNQIIMEYTGEIITQAECERRMNEKYKDNECYYLMAFDQNMIIDATTGSIARFVNHSCSPNCRMEKWIVHGQPRMALFAGDRPIMTGDELTYDYNFDPFSAKNVQKCLCGSVNCRGVLGPKVTAVPKGEAQPKGAKGSGIKEAVKAATKAGKRKLKAMLDGGDETDGSNKKRKVIKPKGVKQSLSAKAAAAVKKTANSISVKAKAALATAAAAAVAPKTTAKSVSVRKAELKKAGKTLTKNGKQLLLAASLTSGATTIVASPGSGSSDKTAKKTTPSAKGSVAKAGKGAIKTCTTVKRAPGKRTIKSTIKSTKHTIRKSSGRSAGKPVRKSTGKSTGKKTTSRTVRPRQIAKKSILEDIDGDDSDRALAAVAESISVDGPSKALKMSQMQNKIRVVTEYE</sequence>
<evidence type="ECO:0000256" key="7">
    <source>
        <dbReference type="ARBA" id="ARBA00023242"/>
    </source>
</evidence>
<dbReference type="InterPro" id="IPR046341">
    <property type="entry name" value="SET_dom_sf"/>
</dbReference>
<evidence type="ECO:0000256" key="2">
    <source>
        <dbReference type="ARBA" id="ARBA00004286"/>
    </source>
</evidence>
<dbReference type="PROSITE" id="PS51215">
    <property type="entry name" value="AWS"/>
    <property type="match status" value="1"/>
</dbReference>
<gene>
    <name evidence="12" type="ORF">SLS53_003799</name>
</gene>
<evidence type="ECO:0000256" key="3">
    <source>
        <dbReference type="ARBA" id="ARBA00022454"/>
    </source>
</evidence>
<dbReference type="GO" id="GO:0042054">
    <property type="term" value="F:histone methyltransferase activity"/>
    <property type="evidence" value="ECO:0007669"/>
    <property type="project" value="InterPro"/>
</dbReference>
<feature type="region of interest" description="Disordered" evidence="8">
    <location>
        <begin position="830"/>
        <end position="853"/>
    </location>
</feature>
<keyword evidence="5" id="KW-0808">Transferase</keyword>
<dbReference type="FunFam" id="2.170.270.10:FF:000037">
    <property type="entry name" value="Histone-lysine N-methyltransferase"/>
    <property type="match status" value="1"/>
</dbReference>
<evidence type="ECO:0000259" key="10">
    <source>
        <dbReference type="PROSITE" id="PS50868"/>
    </source>
</evidence>
<dbReference type="GO" id="GO:0005694">
    <property type="term" value="C:chromosome"/>
    <property type="evidence" value="ECO:0007669"/>
    <property type="project" value="UniProtKB-SubCell"/>
</dbReference>
<evidence type="ECO:0000313" key="12">
    <source>
        <dbReference type="EMBL" id="KAK7743780.1"/>
    </source>
</evidence>
<evidence type="ECO:0000313" key="13">
    <source>
        <dbReference type="Proteomes" id="UP001320245"/>
    </source>
</evidence>
<evidence type="ECO:0000256" key="5">
    <source>
        <dbReference type="ARBA" id="ARBA00022679"/>
    </source>
</evidence>
<organism evidence="12 13">
    <name type="scientific">Cytospora paraplurivora</name>
    <dbReference type="NCBI Taxonomy" id="2898453"/>
    <lineage>
        <taxon>Eukaryota</taxon>
        <taxon>Fungi</taxon>
        <taxon>Dikarya</taxon>
        <taxon>Ascomycota</taxon>
        <taxon>Pezizomycotina</taxon>
        <taxon>Sordariomycetes</taxon>
        <taxon>Sordariomycetidae</taxon>
        <taxon>Diaporthales</taxon>
        <taxon>Cytosporaceae</taxon>
        <taxon>Cytospora</taxon>
    </lineage>
</organism>
<evidence type="ECO:0008006" key="14">
    <source>
        <dbReference type="Google" id="ProtNLM"/>
    </source>
</evidence>
<dbReference type="Gene3D" id="2.170.270.10">
    <property type="entry name" value="SET domain"/>
    <property type="match status" value="1"/>
</dbReference>
<accession>A0AAN9YIG7</accession>
<evidence type="ECO:0000256" key="6">
    <source>
        <dbReference type="ARBA" id="ARBA00022691"/>
    </source>
</evidence>
<dbReference type="PANTHER" id="PTHR22884">
    <property type="entry name" value="SET DOMAIN PROTEINS"/>
    <property type="match status" value="1"/>
</dbReference>
<feature type="domain" description="SET" evidence="9">
    <location>
        <begin position="549"/>
        <end position="665"/>
    </location>
</feature>
<feature type="compositionally biased region" description="Low complexity" evidence="8">
    <location>
        <begin position="116"/>
        <end position="130"/>
    </location>
</feature>
<evidence type="ECO:0000256" key="8">
    <source>
        <dbReference type="SAM" id="MobiDB-lite"/>
    </source>
</evidence>
<dbReference type="SMART" id="SM00317">
    <property type="entry name" value="SET"/>
    <property type="match status" value="1"/>
</dbReference>
<dbReference type="Pfam" id="PF00856">
    <property type="entry name" value="SET"/>
    <property type="match status" value="1"/>
</dbReference>
<dbReference type="InterPro" id="IPR001214">
    <property type="entry name" value="SET_dom"/>
</dbReference>
<evidence type="ECO:0000259" key="11">
    <source>
        <dbReference type="PROSITE" id="PS51215"/>
    </source>
</evidence>
<dbReference type="SUPFAM" id="SSF82199">
    <property type="entry name" value="SET domain"/>
    <property type="match status" value="1"/>
</dbReference>
<dbReference type="SMART" id="SM00508">
    <property type="entry name" value="PostSET"/>
    <property type="match status" value="1"/>
</dbReference>
<evidence type="ECO:0000256" key="4">
    <source>
        <dbReference type="ARBA" id="ARBA00022603"/>
    </source>
</evidence>
<keyword evidence="4" id="KW-0489">Methyltransferase</keyword>
<dbReference type="SMART" id="SM00570">
    <property type="entry name" value="AWS"/>
    <property type="match status" value="1"/>
</dbReference>
<name>A0AAN9YIG7_9PEZI</name>
<comment type="subcellular location">
    <subcellularLocation>
        <location evidence="2">Chromosome</location>
    </subcellularLocation>
    <subcellularLocation>
        <location evidence="1">Nucleus</location>
    </subcellularLocation>
</comment>
<keyword evidence="6" id="KW-0949">S-adenosyl-L-methionine</keyword>
<dbReference type="InterPro" id="IPR006560">
    <property type="entry name" value="AWS_dom"/>
</dbReference>
<dbReference type="GO" id="GO:0005634">
    <property type="term" value="C:nucleus"/>
    <property type="evidence" value="ECO:0007669"/>
    <property type="project" value="UniProtKB-SubCell"/>
</dbReference>
<keyword evidence="13" id="KW-1185">Reference proteome</keyword>
<proteinExistence type="predicted"/>
<dbReference type="EMBL" id="JAJSPL020000012">
    <property type="protein sequence ID" value="KAK7743780.1"/>
    <property type="molecule type" value="Genomic_DNA"/>
</dbReference>
<reference evidence="12 13" key="1">
    <citation type="journal article" date="2023" name="PLoS ONE">
        <title>Cytospora paraplurivora sp. nov. isolated from orchards with fruit tree decline syndrome in Ontario, Canada.</title>
        <authorList>
            <person name="Ilyukhin E."/>
            <person name="Nguyen H.D.T."/>
            <person name="Castle A.J."/>
            <person name="Ellouze W."/>
        </authorList>
    </citation>
    <scope>NUCLEOTIDE SEQUENCE [LARGE SCALE GENOMIC DNA]</scope>
    <source>
        <strain evidence="12 13">FDS-564</strain>
    </source>
</reference>
<dbReference type="InterPro" id="IPR050777">
    <property type="entry name" value="SET2_Histone-Lys_MeTrsfase"/>
</dbReference>
<protein>
    <recommendedName>
        <fullName evidence="14">Histone-lysine N-methyltransferase ASH1L</fullName>
    </recommendedName>
</protein>